<accession>A0ABT3SUA9</accession>
<reference evidence="3" key="1">
    <citation type="submission" date="2019-02" db="EMBL/GenBank/DDBJ databases">
        <authorList>
            <person name="Li S.-H."/>
        </authorList>
    </citation>
    <scope>NUCLEOTIDE SEQUENCE</scope>
    <source>
        <strain evidence="3">IMCC8485</strain>
    </source>
</reference>
<sequence length="199" mass="20893">MKKLAGLLLGVMGSATNAFAGVPVPGGSATFRLNWSGVEAPTAVPTMGTYGILLLAVLVVIVVFRISRDKGLLVRTLAPLVTFGLAASFLIMTEHPVAGLLNPRIDANSCNGSETYTTIYPTTPPPCFVNNCGSAVTVAYTFISGQTFDQQPLTDGTCTREYFCEELSLAGAIDGMQIPSDRAPYGAAFCLEMIDEGDG</sequence>
<feature type="transmembrane region" description="Helical" evidence="1">
    <location>
        <begin position="44"/>
        <end position="65"/>
    </location>
</feature>
<feature type="chain" id="PRO_5045563659" description="Midcut-by-XrtH protein" evidence="2">
    <location>
        <begin position="21"/>
        <end position="199"/>
    </location>
</feature>
<evidence type="ECO:0000313" key="4">
    <source>
        <dbReference type="Proteomes" id="UP001143307"/>
    </source>
</evidence>
<dbReference type="RefSeq" id="WP_279252469.1">
    <property type="nucleotide sequence ID" value="NZ_SHNP01000002.1"/>
</dbReference>
<keyword evidence="2" id="KW-0732">Signal</keyword>
<evidence type="ECO:0000256" key="1">
    <source>
        <dbReference type="SAM" id="Phobius"/>
    </source>
</evidence>
<protein>
    <recommendedName>
        <fullName evidence="5">Midcut-by-XrtH protein</fullName>
    </recommendedName>
</protein>
<keyword evidence="1" id="KW-0812">Transmembrane</keyword>
<dbReference type="EMBL" id="SHNP01000002">
    <property type="protein sequence ID" value="MCX2973582.1"/>
    <property type="molecule type" value="Genomic_DNA"/>
</dbReference>
<evidence type="ECO:0000313" key="3">
    <source>
        <dbReference type="EMBL" id="MCX2973582.1"/>
    </source>
</evidence>
<feature type="signal peptide" evidence="2">
    <location>
        <begin position="1"/>
        <end position="20"/>
    </location>
</feature>
<keyword evidence="1" id="KW-1133">Transmembrane helix</keyword>
<organism evidence="3 4">
    <name type="scientific">Candidatus Seongchinamella marina</name>
    <dbReference type="NCBI Taxonomy" id="2518990"/>
    <lineage>
        <taxon>Bacteria</taxon>
        <taxon>Pseudomonadati</taxon>
        <taxon>Pseudomonadota</taxon>
        <taxon>Gammaproteobacteria</taxon>
        <taxon>Cellvibrionales</taxon>
        <taxon>Halieaceae</taxon>
        <taxon>Seongchinamella</taxon>
    </lineage>
</organism>
<keyword evidence="4" id="KW-1185">Reference proteome</keyword>
<feature type="transmembrane region" description="Helical" evidence="1">
    <location>
        <begin position="72"/>
        <end position="92"/>
    </location>
</feature>
<evidence type="ECO:0008006" key="5">
    <source>
        <dbReference type="Google" id="ProtNLM"/>
    </source>
</evidence>
<dbReference type="Proteomes" id="UP001143307">
    <property type="component" value="Unassembled WGS sequence"/>
</dbReference>
<evidence type="ECO:0000256" key="2">
    <source>
        <dbReference type="SAM" id="SignalP"/>
    </source>
</evidence>
<gene>
    <name evidence="3" type="ORF">EYC87_08320</name>
</gene>
<comment type="caution">
    <text evidence="3">The sequence shown here is derived from an EMBL/GenBank/DDBJ whole genome shotgun (WGS) entry which is preliminary data.</text>
</comment>
<name>A0ABT3SUA9_9GAMM</name>
<proteinExistence type="predicted"/>
<keyword evidence="1" id="KW-0472">Membrane</keyword>